<dbReference type="PANTHER" id="PTHR21551:SF0">
    <property type="entry name" value="PROTEIN ASSOCIATED WITH TOPO II RELATED-1, ISOFORM A"/>
    <property type="match status" value="1"/>
</dbReference>
<dbReference type="GO" id="GO:0000290">
    <property type="term" value="P:deadenylation-dependent decapping of nuclear-transcribed mRNA"/>
    <property type="evidence" value="ECO:0007669"/>
    <property type="project" value="InterPro"/>
</dbReference>
<evidence type="ECO:0000256" key="6">
    <source>
        <dbReference type="ARBA" id="ARBA00023242"/>
    </source>
</evidence>
<feature type="region of interest" description="Disordered" evidence="7">
    <location>
        <begin position="1"/>
        <end position="30"/>
    </location>
</feature>
<evidence type="ECO:0000313" key="10">
    <source>
        <dbReference type="Proteomes" id="UP000654370"/>
    </source>
</evidence>
<dbReference type="GO" id="GO:0005634">
    <property type="term" value="C:nucleus"/>
    <property type="evidence" value="ECO:0007669"/>
    <property type="project" value="UniProtKB-SubCell"/>
</dbReference>
<feature type="compositionally biased region" description="Polar residues" evidence="7">
    <location>
        <begin position="484"/>
        <end position="498"/>
    </location>
</feature>
<sequence>MGDSFFGFNTTLPRDRERGHGEGFDDNFFSGPGDVNSKISDYAARAGEDLEIYDFNGLRQDLEEDDGLGDQLVEANDDLNDITFDVEVSKDGPDFDFVSNTEDFNNSRISENEAFFVKPKRTEPQQQFRQAQPQSGFGNYWAPPGNNYEDNSMNFQSSLHRAPAAGGRGMDDNSPSMVPGSIWGDFSSPRVQDQSYAAAIHSQGNKQPYLNQQQPYGQPTGAGHQRPKTFEEIEAELHRTAGYHGQMPMGDAQAAMMANQGPGKKMLTMAEVEAALLAQGVPPGANGQFQQQSMQQPPQQQQQQQQQQPPYGYGNVDPAQMMALRQQQELMEQMSVEKELKRREQLRQMAEKSRYDKLMTTRDKDFINRIQLQQLASGDPFADDFYYQVFSAIRQRAGLPPPGANKDPMMEVKNKDAGDRNKRGNRREENAVHKMQQQLQRIVNDAKRRPKQSQLSLEGALGKITSHTVRNPRQLLQVSDRKASTQSAQDSPELSSGDNAPKVSTPPRKIVNDRKKVLRLVEDLYMSVLNLEQLRRDAPSPVARAGFEKEHQESIDRWNEDYAEAINKMWTELRIDQATDYTQGHHPFLSILSVPKGKKLIPRIARHCSPEKIYAILKLIVTNFDTLKVCQMATTNSPTHKDQPDFISLEDVELFMNTVVPPLLAYVAEAPLSTLSELLRLMMLRNDVLYVVKSKVALSLLTMFLSRAEILKQGGGTLQGLPPCSPEEIAEWETAYQQLYERLNEHFLSLFPPPVILPGDNQAINAVHLANNADDTYVWQFLAAIAVGASMEQQHSLVTEVRDRVMEDIVMASSNRLPEEQAAHKIANVNLFLHALGLDASQVTVPV</sequence>
<dbReference type="GO" id="GO:0000932">
    <property type="term" value="C:P-body"/>
    <property type="evidence" value="ECO:0007669"/>
    <property type="project" value="UniProtKB-SubCell"/>
</dbReference>
<feature type="compositionally biased region" description="Basic and acidic residues" evidence="7">
    <location>
        <begin position="408"/>
        <end position="432"/>
    </location>
</feature>
<comment type="subcellular location">
    <subcellularLocation>
        <location evidence="2">Cytoplasm</location>
        <location evidence="2">P-body</location>
    </subcellularLocation>
    <subcellularLocation>
        <location evidence="1">Nucleus</location>
    </subcellularLocation>
</comment>
<name>A0A8H7PW00_MORIS</name>
<feature type="compositionally biased region" description="Polar residues" evidence="7">
    <location>
        <begin position="465"/>
        <end position="477"/>
    </location>
</feature>
<keyword evidence="4" id="KW-0963">Cytoplasm</keyword>
<dbReference type="GO" id="GO:0003723">
    <property type="term" value="F:RNA binding"/>
    <property type="evidence" value="ECO:0007669"/>
    <property type="project" value="UniProtKB-KW"/>
</dbReference>
<dbReference type="OrthoDB" id="74835at2759"/>
<evidence type="ECO:0000256" key="2">
    <source>
        <dbReference type="ARBA" id="ARBA00004201"/>
    </source>
</evidence>
<gene>
    <name evidence="9" type="ORF">INT43_008945</name>
</gene>
<dbReference type="InterPro" id="IPR039900">
    <property type="entry name" value="Pat1-like"/>
</dbReference>
<evidence type="ECO:0000256" key="3">
    <source>
        <dbReference type="ARBA" id="ARBA00009138"/>
    </source>
</evidence>
<accession>A0A8H7PW00</accession>
<protein>
    <recommendedName>
        <fullName evidence="8">mRNA decay factor PAT1 domain-containing protein</fullName>
    </recommendedName>
</protein>
<comment type="similarity">
    <text evidence="3">Belongs to the PAT1 family.</text>
</comment>
<organism evidence="9 10">
    <name type="scientific">Mortierella isabellina</name>
    <name type="common">Filamentous fungus</name>
    <name type="synonym">Umbelopsis isabellina</name>
    <dbReference type="NCBI Taxonomy" id="91625"/>
    <lineage>
        <taxon>Eukaryota</taxon>
        <taxon>Fungi</taxon>
        <taxon>Fungi incertae sedis</taxon>
        <taxon>Mucoromycota</taxon>
        <taxon>Mucoromycotina</taxon>
        <taxon>Umbelopsidomycetes</taxon>
        <taxon>Umbelopsidales</taxon>
        <taxon>Umbelopsidaceae</taxon>
        <taxon>Umbelopsis</taxon>
    </lineage>
</organism>
<evidence type="ECO:0000313" key="9">
    <source>
        <dbReference type="EMBL" id="KAG2181362.1"/>
    </source>
</evidence>
<proteinExistence type="inferred from homology"/>
<keyword evidence="5" id="KW-0694">RNA-binding</keyword>
<feature type="region of interest" description="Disordered" evidence="7">
    <location>
        <begin position="204"/>
        <end position="226"/>
    </location>
</feature>
<dbReference type="GO" id="GO:0033962">
    <property type="term" value="P:P-body assembly"/>
    <property type="evidence" value="ECO:0007669"/>
    <property type="project" value="TreeGrafter"/>
</dbReference>
<reference evidence="9" key="1">
    <citation type="submission" date="2020-12" db="EMBL/GenBank/DDBJ databases">
        <title>Metabolic potential, ecology and presence of endohyphal bacteria is reflected in genomic diversity of Mucoromycotina.</title>
        <authorList>
            <person name="Muszewska A."/>
            <person name="Okrasinska A."/>
            <person name="Steczkiewicz K."/>
            <person name="Drgas O."/>
            <person name="Orlowska M."/>
            <person name="Perlinska-Lenart U."/>
            <person name="Aleksandrzak-Piekarczyk T."/>
            <person name="Szatraj K."/>
            <person name="Zielenkiewicz U."/>
            <person name="Pilsyk S."/>
            <person name="Malc E."/>
            <person name="Mieczkowski P."/>
            <person name="Kruszewska J.S."/>
            <person name="Biernat P."/>
            <person name="Pawlowska J."/>
        </authorList>
    </citation>
    <scope>NUCLEOTIDE SEQUENCE</scope>
    <source>
        <strain evidence="9">WA0000067209</strain>
    </source>
</reference>
<comment type="caution">
    <text evidence="9">The sequence shown here is derived from an EMBL/GenBank/DDBJ whole genome shotgun (WGS) entry which is preliminary data.</text>
</comment>
<dbReference type="PANTHER" id="PTHR21551">
    <property type="entry name" value="TOPOISOMERASE II-ASSOCIATED PROTEIN PAT1"/>
    <property type="match status" value="1"/>
</dbReference>
<dbReference type="Pfam" id="PF09770">
    <property type="entry name" value="PAT1"/>
    <property type="match status" value="1"/>
</dbReference>
<dbReference type="Proteomes" id="UP000654370">
    <property type="component" value="Unassembled WGS sequence"/>
</dbReference>
<evidence type="ECO:0000256" key="7">
    <source>
        <dbReference type="SAM" id="MobiDB-lite"/>
    </source>
</evidence>
<keyword evidence="10" id="KW-1185">Reference proteome</keyword>
<dbReference type="EMBL" id="JAEPQZ010000005">
    <property type="protein sequence ID" value="KAG2181362.1"/>
    <property type="molecule type" value="Genomic_DNA"/>
</dbReference>
<evidence type="ECO:0000256" key="4">
    <source>
        <dbReference type="ARBA" id="ARBA00022490"/>
    </source>
</evidence>
<feature type="compositionally biased region" description="Low complexity" evidence="7">
    <location>
        <begin position="288"/>
        <end position="310"/>
    </location>
</feature>
<evidence type="ECO:0000256" key="5">
    <source>
        <dbReference type="ARBA" id="ARBA00022884"/>
    </source>
</evidence>
<feature type="compositionally biased region" description="Basic and acidic residues" evidence="7">
    <location>
        <begin position="13"/>
        <end position="23"/>
    </location>
</feature>
<feature type="domain" description="mRNA decay factor PAT1" evidence="8">
    <location>
        <begin position="317"/>
        <end position="840"/>
    </location>
</feature>
<feature type="region of interest" description="Disordered" evidence="7">
    <location>
        <begin position="398"/>
        <end position="510"/>
    </location>
</feature>
<feature type="region of interest" description="Disordered" evidence="7">
    <location>
        <begin position="281"/>
        <end position="317"/>
    </location>
</feature>
<feature type="compositionally biased region" description="Polar residues" evidence="7">
    <location>
        <begin position="204"/>
        <end position="217"/>
    </location>
</feature>
<evidence type="ECO:0000256" key="1">
    <source>
        <dbReference type="ARBA" id="ARBA00004123"/>
    </source>
</evidence>
<evidence type="ECO:0000259" key="8">
    <source>
        <dbReference type="Pfam" id="PF09770"/>
    </source>
</evidence>
<keyword evidence="6" id="KW-0539">Nucleus</keyword>
<dbReference type="AlphaFoldDB" id="A0A8H7PW00"/>
<dbReference type="InterPro" id="IPR019167">
    <property type="entry name" value="PAT1_dom"/>
</dbReference>